<dbReference type="EMBL" id="LKHV02000001">
    <property type="protein sequence ID" value="MCS5708441.1"/>
    <property type="molecule type" value="Genomic_DNA"/>
</dbReference>
<sequence>MQVLSDEEVKCVVGGYSMFDITISTTVWGGLLSLWKGDPTWLLCGLVAGLILSATKVADDKLGYTTKEKTGEIDLGL</sequence>
<evidence type="ECO:0000313" key="4">
    <source>
        <dbReference type="Proteomes" id="UP000051494"/>
    </source>
</evidence>
<dbReference type="EMBL" id="LKHV01000001">
    <property type="protein sequence ID" value="KRG19982.1"/>
    <property type="molecule type" value="Genomic_DNA"/>
</dbReference>
<feature type="transmembrane region" description="Helical" evidence="1">
    <location>
        <begin position="40"/>
        <end position="58"/>
    </location>
</feature>
<keyword evidence="1" id="KW-0472">Membrane</keyword>
<protein>
    <submittedName>
        <fullName evidence="2">Uncharacterized protein</fullName>
    </submittedName>
</protein>
<gene>
    <name evidence="2" type="ORF">CC99x_00203</name>
    <name evidence="3" type="ORF">CC99x_005920</name>
</gene>
<dbReference type="Proteomes" id="UP000051494">
    <property type="component" value="Unassembled WGS sequence"/>
</dbReference>
<dbReference type="STRING" id="437022.CC99x_00203"/>
<organism evidence="2">
    <name type="scientific">Candidatus Berkiella cookevillensis</name>
    <dbReference type="NCBI Taxonomy" id="437022"/>
    <lineage>
        <taxon>Bacteria</taxon>
        <taxon>Pseudomonadati</taxon>
        <taxon>Pseudomonadota</taxon>
        <taxon>Gammaproteobacteria</taxon>
        <taxon>Candidatus Berkiellales</taxon>
        <taxon>Candidatus Berkiellaceae</taxon>
        <taxon>Candidatus Berkiella</taxon>
    </lineage>
</organism>
<reference evidence="2" key="1">
    <citation type="submission" date="2015-09" db="EMBL/GenBank/DDBJ databases">
        <title>Draft Genome Sequences of Two Novel Amoeba-resistant Intranuclear Bacteria, Candidatus Berkiella cookevillensis and Candidatus Berkiella aquae.</title>
        <authorList>
            <person name="Mehari Y.T."/>
            <person name="Arivett B.A."/>
            <person name="Farone A.L."/>
            <person name="Gunderson J.H."/>
            <person name="Farone M.B."/>
        </authorList>
    </citation>
    <scope>NUCLEOTIDE SEQUENCE [LARGE SCALE GENOMIC DNA]</scope>
    <source>
        <strain evidence="2">CC99</strain>
    </source>
</reference>
<evidence type="ECO:0000313" key="3">
    <source>
        <dbReference type="EMBL" id="MCS5708441.1"/>
    </source>
</evidence>
<comment type="caution">
    <text evidence="2">The sequence shown here is derived from an EMBL/GenBank/DDBJ whole genome shotgun (WGS) entry which is preliminary data.</text>
</comment>
<accession>A0A0Q9YT14</accession>
<keyword evidence="1" id="KW-0812">Transmembrane</keyword>
<keyword evidence="4" id="KW-1185">Reference proteome</keyword>
<proteinExistence type="predicted"/>
<name>A0A0Q9YT14_9GAMM</name>
<evidence type="ECO:0000313" key="2">
    <source>
        <dbReference type="EMBL" id="KRG19982.1"/>
    </source>
</evidence>
<evidence type="ECO:0000256" key="1">
    <source>
        <dbReference type="SAM" id="Phobius"/>
    </source>
</evidence>
<dbReference type="RefSeq" id="WP_057622727.1">
    <property type="nucleotide sequence ID" value="NZ_LKHV02000001.1"/>
</dbReference>
<reference evidence="3" key="2">
    <citation type="journal article" date="2016" name="Genome Announc.">
        <title>Draft Genome Sequences of Two Novel Amoeba-Resistant Intranuclear Bacteria, 'Candidatus Berkiella cookevillensis' and 'Candidatus Berkiella aquae'.</title>
        <authorList>
            <person name="Mehari Y.T."/>
            <person name="Arivett B.A."/>
            <person name="Farone A.L."/>
            <person name="Gunderson J.H."/>
            <person name="Farone M.B."/>
        </authorList>
    </citation>
    <scope>NUCLEOTIDE SEQUENCE</scope>
    <source>
        <strain evidence="3">CC99</strain>
    </source>
</reference>
<reference evidence="3" key="3">
    <citation type="submission" date="2021-06" db="EMBL/GenBank/DDBJ databases">
        <title>Genomic Description and Analysis of Intracellular Bacteria, Candidatus Berkiella cookevillensis and Candidatus Berkiella aquae.</title>
        <authorList>
            <person name="Kidane D.T."/>
            <person name="Mehari Y.T."/>
            <person name="Rice F.C."/>
            <person name="Arivett B.A."/>
            <person name="Farone A.L."/>
            <person name="Berk S.G."/>
            <person name="Farone M.B."/>
        </authorList>
    </citation>
    <scope>NUCLEOTIDE SEQUENCE</scope>
    <source>
        <strain evidence="3">CC99</strain>
    </source>
</reference>
<keyword evidence="1" id="KW-1133">Transmembrane helix</keyword>
<dbReference type="AlphaFoldDB" id="A0A0Q9YT14"/>